<dbReference type="PANTHER" id="PTHR34033">
    <property type="entry name" value="AP-5 COMPLEX SUBUNIT BETA-1"/>
    <property type="match status" value="1"/>
</dbReference>
<sequence>MAGSGITVSGEQWLREMDTFRANPTAYLVGKRMDEEGFVLDILQALYSDELSHTIKVQLLGLLQERCGVLLSTDTSVEQTVGSLTGIFQQADVDTAAFFKGQVLVAITTILIARDQLVEQPQLVGEFLNTLLDVVSKINSGPDQVLRGVACECLREMEMSYPGLLMRKVGHLYVMSQTENTFVGQNYMMLFVTVLKNAMQSILQETEVTEKTQLSELLAGRVEPFKPICLPEKVDSSTFPLLQMERESSADTKGLESKELKSVISVVVEHLPLLTSAGKAFVLRQLISCVDMSPDLSASTFKSQFLNHVATTDIGLLHTVLQLKSQFGADLLSDVDEDLLLRRLLTFANHPCVPVLQRLLCWHWVLHYTTDKQTSFEVIPARLQGPLVTQLFPQIFDHMTEMVTKLRAISLYYATNTPPDSSLQLLIDSLVCVQKSVQQGVGGQPAQALFQALFQYYRQHHSPALAAEIQRLLLDVVLFHPKFVAHTIDLLDSVEELTPDSPMPVEILGALTTHTVKSSPKDVIADLEHYMMILEKAASMTQIDPKPTVLYLLTLLQTTPLCEEGSWHRGHALLSVCAAVMRNHPSTQYFKEMGDVLYAMLTLYDDLDVRDQARLYYTLLTNLSFDKLSSLLAVSADNRAHTATSLTKLVTGGSTFPPAAPVVQITQPLLKLTRVPDDPSAESKSEGPEDLNIHEKDLLSTYLERIQASTYQPAIHIKYYLHFDTDADPDYSRLYALVLHVQTNNKYAQVKDTYVSCISREDSMKPEKDCKTITLSFQPLEPVPTQFTISCDFSTEDGKTCAAHLPVLQLSFRDLFLPLAVPGAQKLQLFQQLWEHIHLQQQQTAEDR</sequence>
<feature type="domain" description="AP5B1 middle" evidence="6">
    <location>
        <begin position="256"/>
        <end position="628"/>
    </location>
</feature>
<feature type="domain" description="AP-5 complex subunit beta-1 N-terminal" evidence="5">
    <location>
        <begin position="41"/>
        <end position="111"/>
    </location>
</feature>
<organism evidence="8 9">
    <name type="scientific">Branchiostoma floridae</name>
    <name type="common">Florida lancelet</name>
    <name type="synonym">Amphioxus</name>
    <dbReference type="NCBI Taxonomy" id="7739"/>
    <lineage>
        <taxon>Eukaryota</taxon>
        <taxon>Metazoa</taxon>
        <taxon>Chordata</taxon>
        <taxon>Cephalochordata</taxon>
        <taxon>Leptocardii</taxon>
        <taxon>Amphioxiformes</taxon>
        <taxon>Branchiostomatidae</taxon>
        <taxon>Branchiostoma</taxon>
    </lineage>
</organism>
<gene>
    <name evidence="9" type="primary">LOC118413757</name>
</gene>
<dbReference type="InterPro" id="IPR016024">
    <property type="entry name" value="ARM-type_fold"/>
</dbReference>
<dbReference type="GO" id="GO:0015031">
    <property type="term" value="P:protein transport"/>
    <property type="evidence" value="ECO:0007669"/>
    <property type="project" value="UniProtKB-KW"/>
</dbReference>
<evidence type="ECO:0000259" key="6">
    <source>
        <dbReference type="Pfam" id="PF21588"/>
    </source>
</evidence>
<dbReference type="OrthoDB" id="646197at2759"/>
<dbReference type="AlphaFoldDB" id="A0A9J7KZP8"/>
<evidence type="ECO:0000313" key="9">
    <source>
        <dbReference type="RefSeq" id="XP_035673182.1"/>
    </source>
</evidence>
<dbReference type="RefSeq" id="XP_035673182.1">
    <property type="nucleotide sequence ID" value="XM_035817289.1"/>
</dbReference>
<keyword evidence="3" id="KW-0653">Protein transport</keyword>
<dbReference type="InterPro" id="IPR048978">
    <property type="entry name" value="AP5B1_N"/>
</dbReference>
<dbReference type="InterPro" id="IPR038741">
    <property type="entry name" value="AP5B1"/>
</dbReference>
<evidence type="ECO:0000256" key="3">
    <source>
        <dbReference type="ARBA" id="ARBA00022927"/>
    </source>
</evidence>
<dbReference type="GeneID" id="118413757"/>
<keyword evidence="8" id="KW-1185">Reference proteome</keyword>
<evidence type="ECO:0000259" key="5">
    <source>
        <dbReference type="Pfam" id="PF21587"/>
    </source>
</evidence>
<dbReference type="Pfam" id="PF21587">
    <property type="entry name" value="AP5B1_N"/>
    <property type="match status" value="1"/>
</dbReference>
<keyword evidence="2" id="KW-0813">Transport</keyword>
<dbReference type="InterPro" id="IPR048979">
    <property type="entry name" value="AP5B1_middle"/>
</dbReference>
<reference evidence="8" key="1">
    <citation type="journal article" date="2020" name="Nat. Ecol. Evol.">
        <title>Deeply conserved synteny resolves early events in vertebrate evolution.</title>
        <authorList>
            <person name="Simakov O."/>
            <person name="Marletaz F."/>
            <person name="Yue J.X."/>
            <person name="O'Connell B."/>
            <person name="Jenkins J."/>
            <person name="Brandt A."/>
            <person name="Calef R."/>
            <person name="Tung C.H."/>
            <person name="Huang T.K."/>
            <person name="Schmutz J."/>
            <person name="Satoh N."/>
            <person name="Yu J.K."/>
            <person name="Putnam N.H."/>
            <person name="Green R.E."/>
            <person name="Rokhsar D.S."/>
        </authorList>
    </citation>
    <scope>NUCLEOTIDE SEQUENCE [LARGE SCALE GENOMIC DNA]</scope>
    <source>
        <strain evidence="8">S238N-H82</strain>
    </source>
</reference>
<dbReference type="Proteomes" id="UP000001554">
    <property type="component" value="Chromosome 4"/>
</dbReference>
<accession>A0A9J7KZP8</accession>
<evidence type="ECO:0000313" key="8">
    <source>
        <dbReference type="Proteomes" id="UP000001554"/>
    </source>
</evidence>
<dbReference type="Pfam" id="PF21589">
    <property type="entry name" value="AP5B1_barrel"/>
    <property type="match status" value="1"/>
</dbReference>
<protein>
    <recommendedName>
        <fullName evidence="1">AP-5 complex subunit beta-1</fullName>
    </recommendedName>
    <alternativeName>
        <fullName evidence="4">Adaptor-related protein complex 5 beta subunit</fullName>
    </alternativeName>
</protein>
<name>A0A9J7KZP8_BRAFL</name>
<dbReference type="PANTHER" id="PTHR34033:SF1">
    <property type="entry name" value="AP-5 COMPLEX SUBUNIT BETA-1"/>
    <property type="match status" value="1"/>
</dbReference>
<dbReference type="KEGG" id="bfo:118413757"/>
<evidence type="ECO:0000256" key="1">
    <source>
        <dbReference type="ARBA" id="ARBA00018167"/>
    </source>
</evidence>
<dbReference type="InterPro" id="IPR048980">
    <property type="entry name" value="AP5B1_barrel"/>
</dbReference>
<evidence type="ECO:0000256" key="2">
    <source>
        <dbReference type="ARBA" id="ARBA00022448"/>
    </source>
</evidence>
<dbReference type="Pfam" id="PF21588">
    <property type="entry name" value="AP5B1_middle"/>
    <property type="match status" value="1"/>
</dbReference>
<evidence type="ECO:0000259" key="7">
    <source>
        <dbReference type="Pfam" id="PF21589"/>
    </source>
</evidence>
<evidence type="ECO:0000256" key="4">
    <source>
        <dbReference type="ARBA" id="ARBA00032431"/>
    </source>
</evidence>
<dbReference type="GO" id="GO:0030119">
    <property type="term" value="C:AP-type membrane coat adaptor complex"/>
    <property type="evidence" value="ECO:0000318"/>
    <property type="project" value="GO_Central"/>
</dbReference>
<proteinExistence type="predicted"/>
<dbReference type="OMA" id="SHHLEPF"/>
<reference evidence="9" key="2">
    <citation type="submission" date="2025-08" db="UniProtKB">
        <authorList>
            <consortium name="RefSeq"/>
        </authorList>
    </citation>
    <scope>IDENTIFICATION</scope>
    <source>
        <strain evidence="9">S238N-H82</strain>
        <tissue evidence="9">Testes</tissue>
    </source>
</reference>
<dbReference type="SUPFAM" id="SSF48371">
    <property type="entry name" value="ARM repeat"/>
    <property type="match status" value="1"/>
</dbReference>
<dbReference type="GO" id="GO:0016197">
    <property type="term" value="P:endosomal transport"/>
    <property type="evidence" value="ECO:0000318"/>
    <property type="project" value="GO_Central"/>
</dbReference>
<feature type="domain" description="AP-5 complex subunit beta-1 beta-barrel" evidence="7">
    <location>
        <begin position="733"/>
        <end position="806"/>
    </location>
</feature>